<comment type="caution">
    <text evidence="10">The sequence shown here is derived from an EMBL/GenBank/DDBJ whole genome shotgun (WGS) entry which is preliminary data.</text>
</comment>
<evidence type="ECO:0000259" key="9">
    <source>
        <dbReference type="Pfam" id="PF13231"/>
    </source>
</evidence>
<feature type="transmembrane region" description="Helical" evidence="8">
    <location>
        <begin position="319"/>
        <end position="335"/>
    </location>
</feature>
<evidence type="ECO:0000256" key="7">
    <source>
        <dbReference type="ARBA" id="ARBA00023136"/>
    </source>
</evidence>
<feature type="transmembrane region" description="Helical" evidence="8">
    <location>
        <begin position="185"/>
        <end position="204"/>
    </location>
</feature>
<gene>
    <name evidence="10" type="ORF">OD750_022660</name>
</gene>
<feature type="transmembrane region" description="Helical" evidence="8">
    <location>
        <begin position="211"/>
        <end position="232"/>
    </location>
</feature>
<dbReference type="AlphaFoldDB" id="A0A9X3YP42"/>
<keyword evidence="2" id="KW-1003">Cell membrane</keyword>
<feature type="transmembrane region" description="Helical" evidence="8">
    <location>
        <begin position="82"/>
        <end position="100"/>
    </location>
</feature>
<feature type="transmembrane region" description="Helical" evidence="8">
    <location>
        <begin position="342"/>
        <end position="364"/>
    </location>
</feature>
<keyword evidence="5 8" id="KW-0812">Transmembrane</keyword>
<evidence type="ECO:0000313" key="10">
    <source>
        <dbReference type="EMBL" id="MDC8015349.1"/>
    </source>
</evidence>
<feature type="transmembrane region" description="Helical" evidence="8">
    <location>
        <begin position="21"/>
        <end position="42"/>
    </location>
</feature>
<accession>A0A9X3YP42</accession>
<dbReference type="RefSeq" id="WP_263544358.1">
    <property type="nucleotide sequence ID" value="NZ_JAOVZO020000020.1"/>
</dbReference>
<evidence type="ECO:0000256" key="5">
    <source>
        <dbReference type="ARBA" id="ARBA00022692"/>
    </source>
</evidence>
<feature type="transmembrane region" description="Helical" evidence="8">
    <location>
        <begin position="252"/>
        <end position="275"/>
    </location>
</feature>
<keyword evidence="11" id="KW-1185">Reference proteome</keyword>
<sequence>MQGDPSVERNDDARRDAAFSFWTIWAASLAIKVWIAATLAPFGDEAFYWQESRALAWSYTDLPPLTAWLIRFGEAVCGHGEFGMRSAFLALGAAIPVLVYRLGARTFGERAGALAGIAWMLLPLGATLGALALPDVPLTFATVLALGALVRALGRDGIGRDRPADWLVLGVALALAWLSHYRAAMLLPAGLAVLAASAFGRPAWRRPGLWLALALGVVGLVPLVVFNARHHWSGATFQLVDRHPWRFQPDALVQPLEQAIVSTPLLYALMLYALWRCWRRRGEAAHWAVFAWTGIVLVGGYFAFGLFADDVRFRVHWPLPGYVPALVALPVVLDLRRRGNRYLFAAALALAAVGSAVALGYLAAAAQPSLAGKLADVKAFPENFVGWREAAARTRVHLDALRAEHGDAALVADNFLLAAELDFRYDGGETVYALDHKLNTKHGRAPQLALWRRDEAALADAPGRAVLLVVEESAGRERDKPAWLASLCRRVAGLTPVERLTMYGGRKVFAWYRGRVPRAGEASCGTEVDRSATQTGSPEP</sequence>
<dbReference type="EC" id="2.4.-.-" evidence="10"/>
<dbReference type="Proteomes" id="UP001139971">
    <property type="component" value="Unassembled WGS sequence"/>
</dbReference>
<dbReference type="InterPro" id="IPR038731">
    <property type="entry name" value="RgtA/B/C-like"/>
</dbReference>
<evidence type="ECO:0000256" key="3">
    <source>
        <dbReference type="ARBA" id="ARBA00022676"/>
    </source>
</evidence>
<dbReference type="GO" id="GO:0016763">
    <property type="term" value="F:pentosyltransferase activity"/>
    <property type="evidence" value="ECO:0007669"/>
    <property type="project" value="TreeGrafter"/>
</dbReference>
<dbReference type="Pfam" id="PF13231">
    <property type="entry name" value="PMT_2"/>
    <property type="match status" value="1"/>
</dbReference>
<evidence type="ECO:0000256" key="2">
    <source>
        <dbReference type="ARBA" id="ARBA00022475"/>
    </source>
</evidence>
<comment type="subcellular location">
    <subcellularLocation>
        <location evidence="1">Cell membrane</location>
        <topology evidence="1">Multi-pass membrane protein</topology>
    </subcellularLocation>
</comment>
<feature type="transmembrane region" description="Helical" evidence="8">
    <location>
        <begin position="112"/>
        <end position="132"/>
    </location>
</feature>
<protein>
    <submittedName>
        <fullName evidence="10">Glycosyltransferase family 39 protein</fullName>
        <ecNumber evidence="10">2.4.-.-</ecNumber>
    </submittedName>
</protein>
<keyword evidence="3 10" id="KW-0328">Glycosyltransferase</keyword>
<keyword evidence="6 8" id="KW-1133">Transmembrane helix</keyword>
<proteinExistence type="predicted"/>
<reference evidence="10" key="1">
    <citation type="submission" date="2023-02" db="EMBL/GenBank/DDBJ databases">
        <title>Tahibacter soli sp. nov. isolated from soil.</title>
        <authorList>
            <person name="Baek J.H."/>
            <person name="Lee J.K."/>
            <person name="Choi D.G."/>
            <person name="Jeon C.O."/>
        </authorList>
    </citation>
    <scope>NUCLEOTIDE SEQUENCE</scope>
    <source>
        <strain evidence="10">BL</strain>
    </source>
</reference>
<dbReference type="GO" id="GO:0009103">
    <property type="term" value="P:lipopolysaccharide biosynthetic process"/>
    <property type="evidence" value="ECO:0007669"/>
    <property type="project" value="UniProtKB-ARBA"/>
</dbReference>
<feature type="transmembrane region" description="Helical" evidence="8">
    <location>
        <begin position="287"/>
        <end position="307"/>
    </location>
</feature>
<feature type="domain" description="Glycosyltransferase RgtA/B/C/D-like" evidence="9">
    <location>
        <begin position="62"/>
        <end position="225"/>
    </location>
</feature>
<evidence type="ECO:0000256" key="8">
    <source>
        <dbReference type="SAM" id="Phobius"/>
    </source>
</evidence>
<keyword evidence="7 8" id="KW-0472">Membrane</keyword>
<evidence type="ECO:0000256" key="6">
    <source>
        <dbReference type="ARBA" id="ARBA00022989"/>
    </source>
</evidence>
<dbReference type="EMBL" id="JAOVZO020000020">
    <property type="protein sequence ID" value="MDC8015349.1"/>
    <property type="molecule type" value="Genomic_DNA"/>
</dbReference>
<keyword evidence="4 10" id="KW-0808">Transferase</keyword>
<dbReference type="PANTHER" id="PTHR33908:SF11">
    <property type="entry name" value="MEMBRANE PROTEIN"/>
    <property type="match status" value="1"/>
</dbReference>
<name>A0A9X3YP42_9GAMM</name>
<dbReference type="GO" id="GO:0005886">
    <property type="term" value="C:plasma membrane"/>
    <property type="evidence" value="ECO:0007669"/>
    <property type="project" value="UniProtKB-SubCell"/>
</dbReference>
<dbReference type="InterPro" id="IPR050297">
    <property type="entry name" value="LipidA_mod_glycosyltrf_83"/>
</dbReference>
<dbReference type="PANTHER" id="PTHR33908">
    <property type="entry name" value="MANNOSYLTRANSFERASE YKCB-RELATED"/>
    <property type="match status" value="1"/>
</dbReference>
<evidence type="ECO:0000256" key="4">
    <source>
        <dbReference type="ARBA" id="ARBA00022679"/>
    </source>
</evidence>
<evidence type="ECO:0000256" key="1">
    <source>
        <dbReference type="ARBA" id="ARBA00004651"/>
    </source>
</evidence>
<organism evidence="10 11">
    <name type="scientific">Tahibacter soli</name>
    <dbReference type="NCBI Taxonomy" id="2983605"/>
    <lineage>
        <taxon>Bacteria</taxon>
        <taxon>Pseudomonadati</taxon>
        <taxon>Pseudomonadota</taxon>
        <taxon>Gammaproteobacteria</taxon>
        <taxon>Lysobacterales</taxon>
        <taxon>Rhodanobacteraceae</taxon>
        <taxon>Tahibacter</taxon>
    </lineage>
</organism>
<evidence type="ECO:0000313" key="11">
    <source>
        <dbReference type="Proteomes" id="UP001139971"/>
    </source>
</evidence>